<dbReference type="Proteomes" id="UP000225553">
    <property type="component" value="Segment"/>
</dbReference>
<dbReference type="EMBL" id="MF459646">
    <property type="protein sequence ID" value="ASU03527.1"/>
    <property type="molecule type" value="Genomic_DNA"/>
</dbReference>
<sequence length="343" mass="38590">MSTQTVLNKFGTTTIHDRIVKLTSMQPMVIMEMRFSETVYDDGGVFRGNSLMFICPELKTSLYIQPSGYGALIKALGNVVSEGHQKFKDNQIPNRFSNTVGEVTVSVTQRGVSVSYKGQANMMVYRSPHAKVTSEFGGLSSQKLLSRHIQCADDILTALIPTVAAGDAWITKRALPENNDHGEIVQPHMLYRQVPSSEAGRGLTTMSILVHKCLNFTESVYRVQLSTSNTILSLYDEPSDHNPRPKWVLIQLRKALITLKHLMEDNPDVPQRVDLFDCTAQYDMFKVYNGYVASVPSKRGMRIVINYDYVPAYSKLSWLDSEIDMDDVLAAFDHIIEHYPVDN</sequence>
<organism evidence="1 2">
    <name type="scientific">Erwinia phage vB_EamM_RisingSun</name>
    <dbReference type="NCBI Taxonomy" id="2026080"/>
    <lineage>
        <taxon>Viruses</taxon>
        <taxon>Duplodnaviria</taxon>
        <taxon>Heunggongvirae</taxon>
        <taxon>Uroviricota</taxon>
        <taxon>Caudoviricetes</taxon>
        <taxon>Chimalliviridae</taxon>
        <taxon>Risingsunvirus</taxon>
        <taxon>Risingsunvirus risingsun</taxon>
    </lineage>
</organism>
<evidence type="ECO:0000313" key="2">
    <source>
        <dbReference type="Proteomes" id="UP000225553"/>
    </source>
</evidence>
<proteinExistence type="predicted"/>
<evidence type="ECO:0000313" key="1">
    <source>
        <dbReference type="EMBL" id="ASU03527.1"/>
    </source>
</evidence>
<keyword evidence="2" id="KW-1185">Reference proteome</keyword>
<gene>
    <name evidence="1" type="ORF">RISINGSUN_143</name>
</gene>
<accession>A0A223LGJ0</accession>
<reference evidence="2" key="1">
    <citation type="submission" date="2017-07" db="EMBL/GenBank/DDBJ databases">
        <authorList>
            <person name="Putnam M.J."/>
            <person name="Sharma R."/>
            <person name="Kruger J.L."/>
            <person name="Berg J.A."/>
            <person name="Payne A.M."/>
            <person name="Fajardo C.P."/>
            <person name="Breakwell D.P."/>
            <person name="Hope S."/>
            <person name="Grose J.H."/>
        </authorList>
    </citation>
    <scope>NUCLEOTIDE SEQUENCE [LARGE SCALE GENOMIC DNA]</scope>
</reference>
<protein>
    <submittedName>
        <fullName evidence="1">Uncharacterized protein</fullName>
    </submittedName>
</protein>
<name>A0A223LGJ0_9CAUD</name>